<gene>
    <name evidence="2" type="ORF">EXIGLDRAFT_726012</name>
</gene>
<feature type="signal peptide" evidence="1">
    <location>
        <begin position="1"/>
        <end position="20"/>
    </location>
</feature>
<evidence type="ECO:0000256" key="1">
    <source>
        <dbReference type="SAM" id="SignalP"/>
    </source>
</evidence>
<dbReference type="Proteomes" id="UP000077266">
    <property type="component" value="Unassembled WGS sequence"/>
</dbReference>
<organism evidence="2 3">
    <name type="scientific">Exidia glandulosa HHB12029</name>
    <dbReference type="NCBI Taxonomy" id="1314781"/>
    <lineage>
        <taxon>Eukaryota</taxon>
        <taxon>Fungi</taxon>
        <taxon>Dikarya</taxon>
        <taxon>Basidiomycota</taxon>
        <taxon>Agaricomycotina</taxon>
        <taxon>Agaricomycetes</taxon>
        <taxon>Auriculariales</taxon>
        <taxon>Exidiaceae</taxon>
        <taxon>Exidia</taxon>
    </lineage>
</organism>
<evidence type="ECO:0000313" key="3">
    <source>
        <dbReference type="Proteomes" id="UP000077266"/>
    </source>
</evidence>
<proteinExistence type="predicted"/>
<sequence>MHLKAFYVCLFASSLSFINAAPWLREGGGELLPACSFKRDPLGRRECEEESRGLPKVPSPTAL</sequence>
<dbReference type="EMBL" id="KV426184">
    <property type="protein sequence ID" value="KZV85557.1"/>
    <property type="molecule type" value="Genomic_DNA"/>
</dbReference>
<dbReference type="AlphaFoldDB" id="A0A165DWY9"/>
<dbReference type="InParanoid" id="A0A165DWY9"/>
<protein>
    <submittedName>
        <fullName evidence="2">Uncharacterized protein</fullName>
    </submittedName>
</protein>
<accession>A0A165DWY9</accession>
<feature type="chain" id="PRO_5007856877" evidence="1">
    <location>
        <begin position="21"/>
        <end position="63"/>
    </location>
</feature>
<keyword evidence="1" id="KW-0732">Signal</keyword>
<reference evidence="2 3" key="1">
    <citation type="journal article" date="2016" name="Mol. Biol. Evol.">
        <title>Comparative Genomics of Early-Diverging Mushroom-Forming Fungi Provides Insights into the Origins of Lignocellulose Decay Capabilities.</title>
        <authorList>
            <person name="Nagy L.G."/>
            <person name="Riley R."/>
            <person name="Tritt A."/>
            <person name="Adam C."/>
            <person name="Daum C."/>
            <person name="Floudas D."/>
            <person name="Sun H."/>
            <person name="Yadav J.S."/>
            <person name="Pangilinan J."/>
            <person name="Larsson K.H."/>
            <person name="Matsuura K."/>
            <person name="Barry K."/>
            <person name="Labutti K."/>
            <person name="Kuo R."/>
            <person name="Ohm R.A."/>
            <person name="Bhattacharya S.S."/>
            <person name="Shirouzu T."/>
            <person name="Yoshinaga Y."/>
            <person name="Martin F.M."/>
            <person name="Grigoriev I.V."/>
            <person name="Hibbett D.S."/>
        </authorList>
    </citation>
    <scope>NUCLEOTIDE SEQUENCE [LARGE SCALE GENOMIC DNA]</scope>
    <source>
        <strain evidence="2 3">HHB12029</strain>
    </source>
</reference>
<name>A0A165DWY9_EXIGL</name>
<evidence type="ECO:0000313" key="2">
    <source>
        <dbReference type="EMBL" id="KZV85557.1"/>
    </source>
</evidence>
<keyword evidence="3" id="KW-1185">Reference proteome</keyword>